<keyword evidence="4" id="KW-0539">Nucleus</keyword>
<evidence type="ECO:0000256" key="2">
    <source>
        <dbReference type="ARBA" id="ARBA00023125"/>
    </source>
</evidence>
<evidence type="ECO:0000313" key="6">
    <source>
        <dbReference type="EMBL" id="CEO55822.1"/>
    </source>
</evidence>
<evidence type="ECO:0000259" key="5">
    <source>
        <dbReference type="PROSITE" id="PS50048"/>
    </source>
</evidence>
<accession>A0A0B7KKA6</accession>
<dbReference type="GO" id="GO:0000981">
    <property type="term" value="F:DNA-binding transcription factor activity, RNA polymerase II-specific"/>
    <property type="evidence" value="ECO:0007669"/>
    <property type="project" value="InterPro"/>
</dbReference>
<dbReference type="Pfam" id="PF00172">
    <property type="entry name" value="Zn_clus"/>
    <property type="match status" value="1"/>
</dbReference>
<dbReference type="InterPro" id="IPR001138">
    <property type="entry name" value="Zn2Cys6_DnaBD"/>
</dbReference>
<feature type="domain" description="Zn(2)-C6 fungal-type" evidence="5">
    <location>
        <begin position="48"/>
        <end position="78"/>
    </location>
</feature>
<dbReference type="InterPro" id="IPR036864">
    <property type="entry name" value="Zn2-C6_fun-type_DNA-bd_sf"/>
</dbReference>
<evidence type="ECO:0000256" key="1">
    <source>
        <dbReference type="ARBA" id="ARBA00023015"/>
    </source>
</evidence>
<dbReference type="SMART" id="SM00066">
    <property type="entry name" value="GAL4"/>
    <property type="match status" value="1"/>
</dbReference>
<keyword evidence="3" id="KW-0804">Transcription</keyword>
<dbReference type="EMBL" id="CDPU01000057">
    <property type="protein sequence ID" value="CEO55822.1"/>
    <property type="molecule type" value="Genomic_DNA"/>
</dbReference>
<keyword evidence="2" id="KW-0238">DNA-binding</keyword>
<dbReference type="PROSITE" id="PS00463">
    <property type="entry name" value="ZN2_CY6_FUNGAL_1"/>
    <property type="match status" value="1"/>
</dbReference>
<dbReference type="PROSITE" id="PS50048">
    <property type="entry name" value="ZN2_CY6_FUNGAL_2"/>
    <property type="match status" value="1"/>
</dbReference>
<organism evidence="6">
    <name type="scientific">Bionectria ochroleuca</name>
    <name type="common">Gliocladium roseum</name>
    <dbReference type="NCBI Taxonomy" id="29856"/>
    <lineage>
        <taxon>Eukaryota</taxon>
        <taxon>Fungi</taxon>
        <taxon>Dikarya</taxon>
        <taxon>Ascomycota</taxon>
        <taxon>Pezizomycotina</taxon>
        <taxon>Sordariomycetes</taxon>
        <taxon>Hypocreomycetidae</taxon>
        <taxon>Hypocreales</taxon>
        <taxon>Bionectriaceae</taxon>
        <taxon>Clonostachys</taxon>
    </lineage>
</organism>
<dbReference type="InterPro" id="IPR051127">
    <property type="entry name" value="Fungal_SecMet_Regulators"/>
</dbReference>
<gene>
    <name evidence="6" type="ORF">BN869_000011880_1</name>
</gene>
<evidence type="ECO:0000256" key="4">
    <source>
        <dbReference type="ARBA" id="ARBA00023242"/>
    </source>
</evidence>
<reference evidence="6" key="1">
    <citation type="submission" date="2015-01" db="EMBL/GenBank/DDBJ databases">
        <authorList>
            <person name="Durling Mikael"/>
        </authorList>
    </citation>
    <scope>NUCLEOTIDE SEQUENCE</scope>
</reference>
<evidence type="ECO:0000256" key="3">
    <source>
        <dbReference type="ARBA" id="ARBA00023163"/>
    </source>
</evidence>
<dbReference type="GO" id="GO:0008270">
    <property type="term" value="F:zinc ion binding"/>
    <property type="evidence" value="ECO:0007669"/>
    <property type="project" value="InterPro"/>
</dbReference>
<dbReference type="PANTHER" id="PTHR47424">
    <property type="entry name" value="REGULATORY PROTEIN GAL4"/>
    <property type="match status" value="1"/>
</dbReference>
<dbReference type="GO" id="GO:0003677">
    <property type="term" value="F:DNA binding"/>
    <property type="evidence" value="ECO:0007669"/>
    <property type="project" value="UniProtKB-KW"/>
</dbReference>
<protein>
    <recommendedName>
        <fullName evidence="5">Zn(2)-C6 fungal-type domain-containing protein</fullName>
    </recommendedName>
</protein>
<dbReference type="AlphaFoldDB" id="A0A0B7KKA6"/>
<dbReference type="Gene3D" id="4.10.240.10">
    <property type="entry name" value="Zn(2)-C6 fungal-type DNA-binding domain"/>
    <property type="match status" value="1"/>
</dbReference>
<dbReference type="PRINTS" id="PR00755">
    <property type="entry name" value="AFLATOXINBRP"/>
</dbReference>
<name>A0A0B7KKA6_BIOOC</name>
<keyword evidence="1" id="KW-0805">Transcription regulation</keyword>
<dbReference type="SUPFAM" id="SSF57701">
    <property type="entry name" value="Zn2/Cys6 DNA-binding domain"/>
    <property type="match status" value="1"/>
</dbReference>
<dbReference type="PANTHER" id="PTHR47424:SF3">
    <property type="entry name" value="REGULATORY PROTEIN GAL4"/>
    <property type="match status" value="1"/>
</dbReference>
<sequence length="402" mass="43941">MAKTPQLAVTLIACASQAESISLKLGSPDFPEQMEVLRDSADKSRRRACDPCRKRKVKCSRNDPLCGRCTQLGLRCEYSPNKPMGRPRSTRPGFRILQENGDGFAVPAAASTTEIAVSPLGADFMDMESFPGPIRDDFSGFNAPLQLPGIDFDQHQGGPEAGPSSCIPCMLHHGLNIESETGPANESATTRATKKCSCVELVNQHFSLLEDSAESFQTLKALQQSTKSAESILECDVCFGPVCQTLGTSRNINLLGSLMSSIISTYGAFFLHQKRRAERCSHGGEPVKLLVGQPPDPASTAELSLDGQSYSNMIRASIGIELKKLLELMNAFAERQTRLHNNGHEECQKEASCQNMSDPLEGKQSEEEVCPQKVDITKMFACFRTVDQVRAVMEETQKIIMS</sequence>
<dbReference type="CDD" id="cd00067">
    <property type="entry name" value="GAL4"/>
    <property type="match status" value="1"/>
</dbReference>
<proteinExistence type="predicted"/>